<proteinExistence type="predicted"/>
<gene>
    <name evidence="2" type="ORF">StauST398-1_0014</name>
</gene>
<dbReference type="RefSeq" id="YP_008058987.1">
    <property type="nucleotide sequence ID" value="NC_021326.1"/>
</dbReference>
<dbReference type="KEGG" id="vg:16187360"/>
<keyword evidence="3" id="KW-1185">Reference proteome</keyword>
<feature type="transmembrane region" description="Helical" evidence="1">
    <location>
        <begin position="79"/>
        <end position="102"/>
    </location>
</feature>
<keyword evidence="1" id="KW-0812">Transmembrane</keyword>
<keyword evidence="1" id="KW-1133">Transmembrane helix</keyword>
<reference evidence="2 3" key="1">
    <citation type="journal article" date="2013" name="Infect. Genet. Evol.">
        <title>Analysis of prophages harbored by the human-adapted subpopulation of Staphylococcus aureus CC398.</title>
        <authorList>
            <person name="van der Mee-Marquet N."/>
            <person name="Corvaglia A.R."/>
            <person name="Valentin A.S."/>
            <person name="Hernandez D."/>
            <person name="Bertrand X."/>
            <person name="Girard M."/>
            <person name="Kluytmans J."/>
            <person name="Donnio P.Y."/>
            <person name="Quentin R."/>
            <person name="Francois P."/>
        </authorList>
    </citation>
    <scope>NUCLEOTIDE SEQUENCE [LARGE SCALE GENOMIC DNA]</scope>
</reference>
<name>M9NSV0_9CAUD</name>
<evidence type="ECO:0000313" key="3">
    <source>
        <dbReference type="Proteomes" id="UP000013498"/>
    </source>
</evidence>
<organism evidence="2 3">
    <name type="scientific">Staphylococcus phage StauST398-1</name>
    <dbReference type="NCBI Taxonomy" id="1195068"/>
    <lineage>
        <taxon>Viruses</taxon>
        <taxon>Duplodnaviria</taxon>
        <taxon>Heunggongvirae</taxon>
        <taxon>Uroviricota</taxon>
        <taxon>Caudoviricetes</taxon>
        <taxon>Azeredovirinae</taxon>
        <taxon>Phietavirus</taxon>
        <taxon>Phietavirus StauST3981</taxon>
    </lineage>
</organism>
<dbReference type="EMBL" id="JX013863">
    <property type="protein sequence ID" value="AFN39883.1"/>
    <property type="molecule type" value="Genomic_DNA"/>
</dbReference>
<dbReference type="GeneID" id="16187360"/>
<evidence type="ECO:0000313" key="2">
    <source>
        <dbReference type="EMBL" id="AFN39883.1"/>
    </source>
</evidence>
<evidence type="ECO:0000256" key="1">
    <source>
        <dbReference type="SAM" id="Phobius"/>
    </source>
</evidence>
<protein>
    <submittedName>
        <fullName evidence="2">Uncharacterized protein</fullName>
    </submittedName>
</protein>
<accession>M9NSV0</accession>
<dbReference type="Proteomes" id="UP000013498">
    <property type="component" value="Segment"/>
</dbReference>
<keyword evidence="1" id="KW-0472">Membrane</keyword>
<sequence length="104" mass="11402">MFTCVTCICILATIPRSSSSLKSDALCWFDAFGTSSFSKLLLYLISPLVKTNFLGSNSSLNLIGTLLSSTSKLLRKPPVLTYPITSFLSFTVIFIISTPQFYLS</sequence>